<keyword evidence="3" id="KW-1003">Cell membrane</keyword>
<evidence type="ECO:0000256" key="4">
    <source>
        <dbReference type="ARBA" id="ARBA00022692"/>
    </source>
</evidence>
<dbReference type="PANTHER" id="PTHR42709:SF6">
    <property type="entry name" value="UNDECAPRENYL PHOSPHATE TRANSPORTER A"/>
    <property type="match status" value="1"/>
</dbReference>
<keyword evidence="10" id="KW-1185">Reference proteome</keyword>
<protein>
    <submittedName>
        <fullName evidence="9">Membrane protein DedA, SNARE-associated domain</fullName>
    </submittedName>
</protein>
<feature type="transmembrane region" description="Helical" evidence="7">
    <location>
        <begin position="66"/>
        <end position="86"/>
    </location>
</feature>
<evidence type="ECO:0000313" key="9">
    <source>
        <dbReference type="EMBL" id="SHI56700.1"/>
    </source>
</evidence>
<evidence type="ECO:0000256" key="1">
    <source>
        <dbReference type="ARBA" id="ARBA00004651"/>
    </source>
</evidence>
<evidence type="ECO:0000259" key="8">
    <source>
        <dbReference type="Pfam" id="PF09335"/>
    </source>
</evidence>
<keyword evidence="4 7" id="KW-0812">Transmembrane</keyword>
<evidence type="ECO:0000256" key="5">
    <source>
        <dbReference type="ARBA" id="ARBA00022989"/>
    </source>
</evidence>
<dbReference type="InterPro" id="IPR032816">
    <property type="entry name" value="VTT_dom"/>
</dbReference>
<dbReference type="InterPro" id="IPR051311">
    <property type="entry name" value="DedA_domain"/>
</dbReference>
<sequence length="160" mass="17441">MRSVIERIHELHFAWVLLFFWCGAMARSNAMYWTGRCLGAGASRSRWARILRSPAYASAQDWAARWGIWAVPLSFLTIGAQSLIQVSAGVARVPVPRYLLATTIGALAWAGIYTTIGIAVLTGWMTSPTGRLMTIVALAAVAVAILLRRRGLGRRAPASE</sequence>
<dbReference type="Pfam" id="PF09335">
    <property type="entry name" value="VTT_dom"/>
    <property type="match status" value="1"/>
</dbReference>
<evidence type="ECO:0000256" key="2">
    <source>
        <dbReference type="ARBA" id="ARBA00010792"/>
    </source>
</evidence>
<dbReference type="PANTHER" id="PTHR42709">
    <property type="entry name" value="ALKALINE PHOSPHATASE LIKE PROTEIN"/>
    <property type="match status" value="1"/>
</dbReference>
<gene>
    <name evidence="9" type="ORF">SAMN05216246_10314</name>
</gene>
<accession>A0ABY1I3U0</accession>
<evidence type="ECO:0000256" key="7">
    <source>
        <dbReference type="SAM" id="Phobius"/>
    </source>
</evidence>
<dbReference type="Proteomes" id="UP000184390">
    <property type="component" value="Unassembled WGS sequence"/>
</dbReference>
<evidence type="ECO:0000256" key="3">
    <source>
        <dbReference type="ARBA" id="ARBA00022475"/>
    </source>
</evidence>
<keyword evidence="6 7" id="KW-0472">Membrane</keyword>
<evidence type="ECO:0000313" key="10">
    <source>
        <dbReference type="Proteomes" id="UP000184390"/>
    </source>
</evidence>
<proteinExistence type="inferred from homology"/>
<organism evidence="9 10">
    <name type="scientific">Actinomyces denticolens</name>
    <dbReference type="NCBI Taxonomy" id="52767"/>
    <lineage>
        <taxon>Bacteria</taxon>
        <taxon>Bacillati</taxon>
        <taxon>Actinomycetota</taxon>
        <taxon>Actinomycetes</taxon>
        <taxon>Actinomycetales</taxon>
        <taxon>Actinomycetaceae</taxon>
        <taxon>Actinomyces</taxon>
    </lineage>
</organism>
<comment type="similarity">
    <text evidence="2">Belongs to the DedA family.</text>
</comment>
<name>A0ABY1I3U0_9ACTO</name>
<feature type="domain" description="VTT" evidence="8">
    <location>
        <begin position="12"/>
        <end position="117"/>
    </location>
</feature>
<reference evidence="9 10" key="1">
    <citation type="submission" date="2016-11" db="EMBL/GenBank/DDBJ databases">
        <authorList>
            <person name="Varghese N."/>
            <person name="Submissions S."/>
        </authorList>
    </citation>
    <scope>NUCLEOTIDE SEQUENCE [LARGE SCALE GENOMIC DNA]</scope>
    <source>
        <strain evidence="9 10">PA</strain>
    </source>
</reference>
<comment type="caution">
    <text evidence="9">The sequence shown here is derived from an EMBL/GenBank/DDBJ whole genome shotgun (WGS) entry which is preliminary data.</text>
</comment>
<comment type="subcellular location">
    <subcellularLocation>
        <location evidence="1">Cell membrane</location>
        <topology evidence="1">Multi-pass membrane protein</topology>
    </subcellularLocation>
</comment>
<dbReference type="EMBL" id="FQYL01000003">
    <property type="protein sequence ID" value="SHI56700.1"/>
    <property type="molecule type" value="Genomic_DNA"/>
</dbReference>
<feature type="transmembrane region" description="Helical" evidence="7">
    <location>
        <begin position="98"/>
        <end position="124"/>
    </location>
</feature>
<evidence type="ECO:0000256" key="6">
    <source>
        <dbReference type="ARBA" id="ARBA00023136"/>
    </source>
</evidence>
<feature type="transmembrane region" description="Helical" evidence="7">
    <location>
        <begin position="130"/>
        <end position="147"/>
    </location>
</feature>
<keyword evidence="5 7" id="KW-1133">Transmembrane helix</keyword>